<dbReference type="Gene3D" id="3.90.190.10">
    <property type="entry name" value="Protein tyrosine phosphatase superfamily"/>
    <property type="match status" value="1"/>
</dbReference>
<keyword evidence="9" id="KW-1185">Reference proteome</keyword>
<dbReference type="RefSeq" id="XP_017988520.1">
    <property type="nucleotide sequence ID" value="XM_018133354.1"/>
</dbReference>
<feature type="region of interest" description="Disordered" evidence="5">
    <location>
        <begin position="1"/>
        <end position="23"/>
    </location>
</feature>
<evidence type="ECO:0000256" key="3">
    <source>
        <dbReference type="ARBA" id="ARBA00022801"/>
    </source>
</evidence>
<dbReference type="InterPro" id="IPR029021">
    <property type="entry name" value="Prot-tyrosine_phosphatase-like"/>
</dbReference>
<dbReference type="GO" id="GO:0005829">
    <property type="term" value="C:cytosol"/>
    <property type="evidence" value="ECO:0007669"/>
    <property type="project" value="TreeGrafter"/>
</dbReference>
<evidence type="ECO:0000259" key="6">
    <source>
        <dbReference type="PROSITE" id="PS50054"/>
    </source>
</evidence>
<dbReference type="InterPro" id="IPR000340">
    <property type="entry name" value="Dual-sp_phosphatase_cat-dom"/>
</dbReference>
<dbReference type="EMBL" id="CP014246">
    <property type="protein sequence ID" value="AMD21524.1"/>
    <property type="molecule type" value="Genomic_DNA"/>
</dbReference>
<dbReference type="GO" id="GO:0005634">
    <property type="term" value="C:nucleus"/>
    <property type="evidence" value="ECO:0007669"/>
    <property type="project" value="TreeGrafter"/>
</dbReference>
<name>A0A0X8HU41_9SACH</name>
<organism evidence="8 9">
    <name type="scientific">Eremothecium sinecaudum</name>
    <dbReference type="NCBI Taxonomy" id="45286"/>
    <lineage>
        <taxon>Eukaryota</taxon>
        <taxon>Fungi</taxon>
        <taxon>Dikarya</taxon>
        <taxon>Ascomycota</taxon>
        <taxon>Saccharomycotina</taxon>
        <taxon>Saccharomycetes</taxon>
        <taxon>Saccharomycetales</taxon>
        <taxon>Saccharomycetaceae</taxon>
        <taxon>Eremothecium</taxon>
    </lineage>
</organism>
<dbReference type="STRING" id="45286.A0A0X8HU41"/>
<dbReference type="GeneID" id="28724814"/>
<feature type="domain" description="Tyrosine-protein phosphatase" evidence="6">
    <location>
        <begin position="193"/>
        <end position="333"/>
    </location>
</feature>
<dbReference type="SMART" id="SM00195">
    <property type="entry name" value="DSPc"/>
    <property type="match status" value="1"/>
</dbReference>
<protein>
    <recommendedName>
        <fullName evidence="2">protein-tyrosine-phosphatase</fullName>
        <ecNumber evidence="2">3.1.3.48</ecNumber>
    </recommendedName>
</protein>
<feature type="domain" description="Tyrosine specific protein phosphatases" evidence="7">
    <location>
        <begin position="256"/>
        <end position="309"/>
    </location>
</feature>
<dbReference type="GO" id="GO:0033550">
    <property type="term" value="F:MAP kinase tyrosine phosphatase activity"/>
    <property type="evidence" value="ECO:0007669"/>
    <property type="project" value="TreeGrafter"/>
</dbReference>
<dbReference type="GO" id="GO:0008330">
    <property type="term" value="F:protein tyrosine/threonine phosphatase activity"/>
    <property type="evidence" value="ECO:0007669"/>
    <property type="project" value="TreeGrafter"/>
</dbReference>
<evidence type="ECO:0000256" key="5">
    <source>
        <dbReference type="SAM" id="MobiDB-lite"/>
    </source>
</evidence>
<comment type="similarity">
    <text evidence="1">Belongs to the protein-tyrosine phosphatase family. Non-receptor class dual specificity subfamily.</text>
</comment>
<dbReference type="InterPro" id="IPR016130">
    <property type="entry name" value="Tyr_Pase_AS"/>
</dbReference>
<evidence type="ECO:0000256" key="2">
    <source>
        <dbReference type="ARBA" id="ARBA00013064"/>
    </source>
</evidence>
<dbReference type="CDD" id="cd14521">
    <property type="entry name" value="DSP_fungal_SDP1-like"/>
    <property type="match status" value="1"/>
</dbReference>
<keyword evidence="3" id="KW-0378">Hydrolase</keyword>
<dbReference type="PANTHER" id="PTHR10159:SF519">
    <property type="entry name" value="DUAL SPECIFICITY PROTEIN PHOSPHATASE MPK3"/>
    <property type="match status" value="1"/>
</dbReference>
<dbReference type="EC" id="3.1.3.48" evidence="2"/>
<evidence type="ECO:0000259" key="7">
    <source>
        <dbReference type="PROSITE" id="PS50056"/>
    </source>
</evidence>
<proteinExistence type="inferred from homology"/>
<sequence length="465" mass="51548">MSGSNLDLKSRSPKSLQTKNTKNLSLNINNVSPKTHKIVMVEPLVGGGTSEYKHQGVGSKWCGNDAQIYSAPDKPKKHDHSMIQDEIRYRQQEQGQNLKLQVPTVPDVSPPTLQLEGEHAMVVERTFSSCQTATETLSWVLHKTDTPVKEHSSMLFNQNLGSEGSRGVTSGAETVTPSLHYTNVINGSVYMGEPLCVIKPNIFLYSEPNLDQVLKFDLVINVAKEITNFEPDIPSSSKTKYWHLSWSHMSKICSDLEIITHIMHEAVRNRQRVLVHCQCGVSRSASLIVAYIMRYMSLPLYDAYNYLKQVAKDISPNMNLIFQLMEWGERLKVLVPEDSKNAAHHQNMHNIATQQQHSEISPLAEDISGSPIKLQKCSLASANESSDTSAVNTPMTPKNMTNSPSPPMYSASIGGPISASFQTPVSPSCCATNKNRDSAISMNAELCRPCSLDLGTYSELVEDNW</sequence>
<dbReference type="InterPro" id="IPR000387">
    <property type="entry name" value="Tyr_Pase_dom"/>
</dbReference>
<dbReference type="PROSITE" id="PS50056">
    <property type="entry name" value="TYR_PHOSPHATASE_2"/>
    <property type="match status" value="1"/>
</dbReference>
<keyword evidence="4" id="KW-0904">Protein phosphatase</keyword>
<dbReference type="OrthoDB" id="426001at2759"/>
<evidence type="ECO:0000313" key="8">
    <source>
        <dbReference type="EMBL" id="AMD21524.1"/>
    </source>
</evidence>
<evidence type="ECO:0000256" key="1">
    <source>
        <dbReference type="ARBA" id="ARBA00008601"/>
    </source>
</evidence>
<dbReference type="PANTHER" id="PTHR10159">
    <property type="entry name" value="DUAL SPECIFICITY PROTEIN PHOSPHATASE"/>
    <property type="match status" value="1"/>
</dbReference>
<dbReference type="GO" id="GO:0017017">
    <property type="term" value="F:MAP kinase tyrosine/serine/threonine phosphatase activity"/>
    <property type="evidence" value="ECO:0007669"/>
    <property type="project" value="TreeGrafter"/>
</dbReference>
<dbReference type="Pfam" id="PF00782">
    <property type="entry name" value="DSPc"/>
    <property type="match status" value="1"/>
</dbReference>
<evidence type="ECO:0000313" key="9">
    <source>
        <dbReference type="Proteomes" id="UP000243052"/>
    </source>
</evidence>
<reference evidence="8 9" key="1">
    <citation type="submission" date="2016-01" db="EMBL/GenBank/DDBJ databases">
        <title>Genome sequence of the yeast Holleya sinecauda.</title>
        <authorList>
            <person name="Dietrich F.S."/>
        </authorList>
    </citation>
    <scope>NUCLEOTIDE SEQUENCE [LARGE SCALE GENOMIC DNA]</scope>
    <source>
        <strain evidence="8 9">ATCC 58844</strain>
    </source>
</reference>
<accession>A0A0X8HU41</accession>
<dbReference type="SUPFAM" id="SSF52799">
    <property type="entry name" value="(Phosphotyrosine protein) phosphatases II"/>
    <property type="match status" value="1"/>
</dbReference>
<dbReference type="InterPro" id="IPR020422">
    <property type="entry name" value="TYR_PHOSPHATASE_DUAL_dom"/>
</dbReference>
<dbReference type="PROSITE" id="PS50054">
    <property type="entry name" value="TYR_PHOSPHATASE_DUAL"/>
    <property type="match status" value="1"/>
</dbReference>
<dbReference type="Proteomes" id="UP000243052">
    <property type="component" value="Chromosome vi"/>
</dbReference>
<feature type="region of interest" description="Disordered" evidence="5">
    <location>
        <begin position="385"/>
        <end position="404"/>
    </location>
</feature>
<evidence type="ECO:0000256" key="4">
    <source>
        <dbReference type="ARBA" id="ARBA00022912"/>
    </source>
</evidence>
<feature type="compositionally biased region" description="Polar residues" evidence="5">
    <location>
        <begin position="385"/>
        <end position="403"/>
    </location>
</feature>
<dbReference type="PROSITE" id="PS00383">
    <property type="entry name" value="TYR_PHOSPHATASE_1"/>
    <property type="match status" value="1"/>
</dbReference>
<dbReference type="GO" id="GO:0043409">
    <property type="term" value="P:negative regulation of MAPK cascade"/>
    <property type="evidence" value="ECO:0007669"/>
    <property type="project" value="TreeGrafter"/>
</dbReference>
<gene>
    <name evidence="8" type="ORF">AW171_hschr63479</name>
</gene>
<dbReference type="AlphaFoldDB" id="A0A0X8HU41"/>